<dbReference type="Pfam" id="PF00804">
    <property type="entry name" value="Syntaxin"/>
    <property type="match status" value="1"/>
</dbReference>
<dbReference type="InterPro" id="IPR010989">
    <property type="entry name" value="SNARE"/>
</dbReference>
<evidence type="ECO:0000313" key="4">
    <source>
        <dbReference type="Proteomes" id="UP000789901"/>
    </source>
</evidence>
<name>A0ABM8VX10_GIGMA</name>
<gene>
    <name evidence="3" type="ORF">GMARGA_LOCUS622</name>
</gene>
<reference evidence="3 4" key="1">
    <citation type="submission" date="2021-06" db="EMBL/GenBank/DDBJ databases">
        <authorList>
            <person name="Kallberg Y."/>
            <person name="Tangrot J."/>
            <person name="Rosling A."/>
        </authorList>
    </citation>
    <scope>NUCLEOTIDE SEQUENCE [LARGE SCALE GENOMIC DNA]</scope>
    <source>
        <strain evidence="3 4">120-4 pot B 10/14</strain>
    </source>
</reference>
<protein>
    <submittedName>
        <fullName evidence="3">2672_t:CDS:1</fullName>
    </submittedName>
</protein>
<dbReference type="Proteomes" id="UP000789901">
    <property type="component" value="Unassembled WGS sequence"/>
</dbReference>
<feature type="domain" description="Syntaxin N-terminal" evidence="2">
    <location>
        <begin position="26"/>
        <end position="145"/>
    </location>
</feature>
<evidence type="ECO:0000256" key="1">
    <source>
        <dbReference type="SAM" id="MobiDB-lite"/>
    </source>
</evidence>
<sequence>MSNNHSSEQNDEIKDGEDLETGGPSSGSQTLGEFYKEVNSIKDMIREIRNNIAALRDLYKRTLTVDTEDESSRMSRQIDLLISETSRISSEISRKLTIMEQSNKSLGGQDQAQKRLTQHAALVKEFMDTMTSYRDMQTENARKFKERITEQYRKVNPDATQEEISQFIDNDTNKIQSSSQSDQSNTIISEIQDRQRDVRRIENSINELKNIGEIRALVIGKEKEVPSSFIEMIQDNNNIPQNDKIVRIPKRHHKNRKIKADFFSDMLRSLKKFSKKDDALCLYPASFQSSHPELVNDYEVVPEVYDVDATETQQWSQPPINPESTSRPSQSSNDVSQWSRNPFRLFQQSSSSSSYYPAPQQEYTSTNDYYASSKQSEQNFSMWSDPNINADGLNFSPLEQTSTDSAEAKTIFCPNCTYFVRPNRTTCEICGTNIKKEESMQKELFDYWIKEAEDEEDDLYVDVLTNRDAAIRCSACSYLNNPNHSQCEMCYSPIGDLEFLNVPDSNMQQCPVCTYYNQQAMTTCEICGSFLKQLTPILNTIMTVLEPTSVQYREIYRRFAANMPHVQVVAIIHMQMPTRLVEAHERYKNDLARRFGVTPASITHKMFHGTKCICDPSRYIGTAQWNYCPNNARNARNGCGACGIARNGNSSAFGRCGGGRMWFAQLSNISFNYCTPGAAIKTMYTVDVVSQAPPAQSILIVDRNEASIIYSKISK</sequence>
<accession>A0ABM8VX10</accession>
<feature type="region of interest" description="Disordered" evidence="1">
    <location>
        <begin position="311"/>
        <end position="338"/>
    </location>
</feature>
<dbReference type="EMBL" id="CAJVQB010000108">
    <property type="protein sequence ID" value="CAG8467696.1"/>
    <property type="molecule type" value="Genomic_DNA"/>
</dbReference>
<organism evidence="3 4">
    <name type="scientific">Gigaspora margarita</name>
    <dbReference type="NCBI Taxonomy" id="4874"/>
    <lineage>
        <taxon>Eukaryota</taxon>
        <taxon>Fungi</taxon>
        <taxon>Fungi incertae sedis</taxon>
        <taxon>Mucoromycota</taxon>
        <taxon>Glomeromycotina</taxon>
        <taxon>Glomeromycetes</taxon>
        <taxon>Diversisporales</taxon>
        <taxon>Gigasporaceae</taxon>
        <taxon>Gigaspora</taxon>
    </lineage>
</organism>
<dbReference type="SMART" id="SM00503">
    <property type="entry name" value="SynN"/>
    <property type="match status" value="1"/>
</dbReference>
<comment type="caution">
    <text evidence="3">The sequence shown here is derived from an EMBL/GenBank/DDBJ whole genome shotgun (WGS) entry which is preliminary data.</text>
</comment>
<dbReference type="Gene3D" id="1.20.58.70">
    <property type="match status" value="1"/>
</dbReference>
<evidence type="ECO:0000259" key="2">
    <source>
        <dbReference type="SMART" id="SM00503"/>
    </source>
</evidence>
<dbReference type="SUPFAM" id="SSF47661">
    <property type="entry name" value="t-snare proteins"/>
    <property type="match status" value="1"/>
</dbReference>
<evidence type="ECO:0000313" key="3">
    <source>
        <dbReference type="EMBL" id="CAG8467696.1"/>
    </source>
</evidence>
<proteinExistence type="predicted"/>
<keyword evidence="4" id="KW-1185">Reference proteome</keyword>
<dbReference type="Gene3D" id="3.90.228.10">
    <property type="match status" value="1"/>
</dbReference>
<feature type="region of interest" description="Disordered" evidence="1">
    <location>
        <begin position="1"/>
        <end position="31"/>
    </location>
</feature>
<dbReference type="InterPro" id="IPR006011">
    <property type="entry name" value="Syntaxin_N"/>
</dbReference>